<dbReference type="OrthoDB" id="1668162at2759"/>
<feature type="compositionally biased region" description="Pro residues" evidence="8">
    <location>
        <begin position="360"/>
        <end position="371"/>
    </location>
</feature>
<proteinExistence type="inferred from homology"/>
<accession>A0A833RC51</accession>
<feature type="compositionally biased region" description="Low complexity" evidence="8">
    <location>
        <begin position="288"/>
        <end position="299"/>
    </location>
</feature>
<evidence type="ECO:0000256" key="4">
    <source>
        <dbReference type="ARBA" id="ARBA00022989"/>
    </source>
</evidence>
<dbReference type="GO" id="GO:0016020">
    <property type="term" value="C:membrane"/>
    <property type="evidence" value="ECO:0007669"/>
    <property type="project" value="UniProtKB-SubCell"/>
</dbReference>
<dbReference type="GO" id="GO:0045010">
    <property type="term" value="P:actin nucleation"/>
    <property type="evidence" value="ECO:0007669"/>
    <property type="project" value="InterPro"/>
</dbReference>
<name>A0A833RC51_9POAL</name>
<feature type="region of interest" description="Disordered" evidence="8">
    <location>
        <begin position="83"/>
        <end position="133"/>
    </location>
</feature>
<feature type="compositionally biased region" description="Pro residues" evidence="8">
    <location>
        <begin position="387"/>
        <end position="398"/>
    </location>
</feature>
<reference evidence="10" key="1">
    <citation type="submission" date="2020-01" db="EMBL/GenBank/DDBJ databases">
        <title>Genome sequence of Kobresia littledalei, the first chromosome-level genome in the family Cyperaceae.</title>
        <authorList>
            <person name="Qu G."/>
        </authorList>
    </citation>
    <scope>NUCLEOTIDE SEQUENCE</scope>
    <source>
        <strain evidence="10">C.B.Clarke</strain>
        <tissue evidence="10">Leaf</tissue>
    </source>
</reference>
<evidence type="ECO:0000313" key="10">
    <source>
        <dbReference type="EMBL" id="KAF3332513.1"/>
    </source>
</evidence>
<dbReference type="InterPro" id="IPR042201">
    <property type="entry name" value="FH2_Formin_sf"/>
</dbReference>
<keyword evidence="4" id="KW-1133">Transmembrane helix</keyword>
<keyword evidence="5" id="KW-0472">Membrane</keyword>
<dbReference type="Gene3D" id="1.20.58.2220">
    <property type="entry name" value="Formin, FH2 domain"/>
    <property type="match status" value="1"/>
</dbReference>
<feature type="compositionally biased region" description="Polar residues" evidence="8">
    <location>
        <begin position="120"/>
        <end position="133"/>
    </location>
</feature>
<dbReference type="SMART" id="SM00498">
    <property type="entry name" value="FH2"/>
    <property type="match status" value="1"/>
</dbReference>
<keyword evidence="2" id="KW-0812">Transmembrane</keyword>
<evidence type="ECO:0000256" key="6">
    <source>
        <dbReference type="ARBA" id="ARBA00025793"/>
    </source>
</evidence>
<dbReference type="Proteomes" id="UP000623129">
    <property type="component" value="Unassembled WGS sequence"/>
</dbReference>
<dbReference type="Pfam" id="PF02181">
    <property type="entry name" value="FH2"/>
    <property type="match status" value="1"/>
</dbReference>
<feature type="domain" description="FH2" evidence="9">
    <location>
        <begin position="464"/>
        <end position="884"/>
    </location>
</feature>
<keyword evidence="11" id="KW-1185">Reference proteome</keyword>
<protein>
    <recommendedName>
        <fullName evidence="7">Formin-like protein</fullName>
    </recommendedName>
</protein>
<dbReference type="PROSITE" id="PS51444">
    <property type="entry name" value="FH2"/>
    <property type="match status" value="1"/>
</dbReference>
<feature type="region of interest" description="Disordered" evidence="8">
    <location>
        <begin position="243"/>
        <end position="462"/>
    </location>
</feature>
<evidence type="ECO:0000256" key="2">
    <source>
        <dbReference type="ARBA" id="ARBA00022692"/>
    </source>
</evidence>
<gene>
    <name evidence="10" type="ORF">FCM35_KLT02090</name>
</gene>
<keyword evidence="3" id="KW-0732">Signal</keyword>
<comment type="subcellular location">
    <subcellularLocation>
        <location evidence="1">Membrane</location>
        <topology evidence="1">Single-pass membrane protein</topology>
    </subcellularLocation>
</comment>
<evidence type="ECO:0000256" key="3">
    <source>
        <dbReference type="ARBA" id="ARBA00022729"/>
    </source>
</evidence>
<evidence type="ECO:0000259" key="9">
    <source>
        <dbReference type="PROSITE" id="PS51444"/>
    </source>
</evidence>
<feature type="compositionally biased region" description="Low complexity" evidence="8">
    <location>
        <begin position="107"/>
        <end position="119"/>
    </location>
</feature>
<evidence type="ECO:0000256" key="5">
    <source>
        <dbReference type="ARBA" id="ARBA00023136"/>
    </source>
</evidence>
<dbReference type="SUPFAM" id="SSF101447">
    <property type="entry name" value="Formin homology 2 domain (FH2 domain)"/>
    <property type="match status" value="1"/>
</dbReference>
<evidence type="ECO:0000256" key="1">
    <source>
        <dbReference type="ARBA" id="ARBA00004167"/>
    </source>
</evidence>
<comment type="similarity">
    <text evidence="6">Belongs to the formin-like family. Class-I subfamily.</text>
</comment>
<dbReference type="InterPro" id="IPR015425">
    <property type="entry name" value="FH2_Formin"/>
</dbReference>
<dbReference type="AlphaFoldDB" id="A0A833RC51"/>
<comment type="caution">
    <text evidence="10">The sequence shown here is derived from an EMBL/GenBank/DDBJ whole genome shotgun (WGS) entry which is preliminary data.</text>
</comment>
<dbReference type="InterPro" id="IPR027643">
    <property type="entry name" value="Formin-like_plant"/>
</dbReference>
<sequence length="909" mass="100337">MAALSLTSLFSVSTSLLSDPYSLSFLTATMREPFKKNGANRLAKYLQSLSLLLLLLCLPSFAKRERLLHEPLFPIQWTPPPPSPEFSDPSVPTSPDLFFPPSPPSQPATLPTPTTAVDVSSQSATHPTNSKGSLSVAKTAAIATTVSIVALLLVSLSCFAVYKRKNNREAESRKLIGNEGARVGRLRSTQQETASELLYLGTVEPGSHRRGGDHGDLNGLNGSPYRKLSKERAERVLDVHVPSPELRPLPPLRRFSAGTLPRVKSSTASSDEDTSFYYTPRQRSVNESPWSGGSSPAASDSRHSFPSMGAAEKEVAMDSTTGPVAAVPLPPAARSRRTPPRTRFSTSSMPDVKQMITTAPAPPPPPPPPRAPLLQTSARMDKTTKVTPPPPPPPPPPVAFKNVEDRKEASSEASNFTPRRRLMKPLPADGARIDMPSSFNAETNNGNGSSSVERTSGCNPNEECLLEGEEKPKLKPLHWDKVKASSDRAMVWDQLKSSSFQLNEDMIEALFVNNKTIAAPKEANKRAAVAPYKQEERVLDPKKSQNIAILLRALNVTLEEVTEALLDGNPECLGTELLETLVKMAPTKEEELKLRNFSGDLSKLGSAERFLKAVLDIPFAFKRVDAMLYRANFETEINYLKSSFQTLEAACEDLRNSKMFLKVLEAILRTGNRMNVGTNRGEATAFKLDALLKLADVKGTDGKTTLLHFVVQEIVRSEETNGEQKLQNVQNYPREEQFRKQGLRVVSGLSNELSNVKKAAGMDSDVLNGYISKLETGLERTKSVIQVERQGTEGNKFFESFKNFLRVAEGEIKIVREEERRVMKRVKETTEYFHGDTAKEEAHPLRIFMVVRDFLLILDNVCKEVGRIEARTFVGSARSFRISASASLPALNRYDRRRESGFDDDSFSS</sequence>
<evidence type="ECO:0000313" key="11">
    <source>
        <dbReference type="Proteomes" id="UP000623129"/>
    </source>
</evidence>
<feature type="compositionally biased region" description="Low complexity" evidence="8">
    <location>
        <begin position="85"/>
        <end position="97"/>
    </location>
</feature>
<evidence type="ECO:0000256" key="8">
    <source>
        <dbReference type="SAM" id="MobiDB-lite"/>
    </source>
</evidence>
<feature type="compositionally biased region" description="Basic and acidic residues" evidence="8">
    <location>
        <begin position="206"/>
        <end position="216"/>
    </location>
</feature>
<dbReference type="PANTHER" id="PTHR23213">
    <property type="entry name" value="FORMIN-RELATED"/>
    <property type="match status" value="1"/>
</dbReference>
<dbReference type="PANTHER" id="PTHR23213:SF338">
    <property type="entry name" value="FORMIN-LIKE PROTEIN 6"/>
    <property type="match status" value="1"/>
</dbReference>
<feature type="region of interest" description="Disordered" evidence="8">
    <location>
        <begin position="203"/>
        <end position="225"/>
    </location>
</feature>
<organism evidence="10 11">
    <name type="scientific">Carex littledalei</name>
    <dbReference type="NCBI Taxonomy" id="544730"/>
    <lineage>
        <taxon>Eukaryota</taxon>
        <taxon>Viridiplantae</taxon>
        <taxon>Streptophyta</taxon>
        <taxon>Embryophyta</taxon>
        <taxon>Tracheophyta</taxon>
        <taxon>Spermatophyta</taxon>
        <taxon>Magnoliopsida</taxon>
        <taxon>Liliopsida</taxon>
        <taxon>Poales</taxon>
        <taxon>Cyperaceae</taxon>
        <taxon>Cyperoideae</taxon>
        <taxon>Cariceae</taxon>
        <taxon>Carex</taxon>
        <taxon>Carex subgen. Euthyceras</taxon>
    </lineage>
</organism>
<feature type="compositionally biased region" description="Polar residues" evidence="8">
    <location>
        <begin position="437"/>
        <end position="459"/>
    </location>
</feature>
<evidence type="ECO:0000256" key="7">
    <source>
        <dbReference type="RuleBase" id="RU361260"/>
    </source>
</evidence>
<dbReference type="EMBL" id="SWLB01000011">
    <property type="protein sequence ID" value="KAF3332513.1"/>
    <property type="molecule type" value="Genomic_DNA"/>
</dbReference>
<dbReference type="GO" id="GO:0051015">
    <property type="term" value="F:actin filament binding"/>
    <property type="evidence" value="ECO:0007669"/>
    <property type="project" value="InterPro"/>
</dbReference>